<evidence type="ECO:0000313" key="2">
    <source>
        <dbReference type="RefSeq" id="XP_022923897.1"/>
    </source>
</evidence>
<protein>
    <submittedName>
        <fullName evidence="2">Uncharacterized protein LOC111431481 isoform X1</fullName>
    </submittedName>
</protein>
<dbReference type="RefSeq" id="XP_022923897.1">
    <property type="nucleotide sequence ID" value="XM_023068129.1"/>
</dbReference>
<keyword evidence="1" id="KW-1185">Reference proteome</keyword>
<sequence>MGLKQQRYMRNVADTQRNGKPVAPPLVTLIKKKKRPSNDQQQAKNIDGTGTKKSNIYKWPTMDKCFGVDNKDVHPMNALKGNHSHFKKTIKIMKRRPKKKFLTWKPMMESIYPALSKEYYSPPQMILIHNDMLSLECVALLMLMRKNQVSLMHCRTTAHMISLYYCRKALDSTVFSNAPPTVKEITFQTTEMPVGDSLNALESSKSLSIKNCFIAAYLVCYTRRKVHHSSASPFSKISPLNPIKENVQLFWSRMFRKLSFKIAVDKNLMKRS</sequence>
<evidence type="ECO:0000313" key="1">
    <source>
        <dbReference type="Proteomes" id="UP000504609"/>
    </source>
</evidence>
<organism evidence="1 2">
    <name type="scientific">Cucurbita moschata</name>
    <name type="common">Winter crookneck squash</name>
    <name type="synonym">Cucurbita pepo var. moschata</name>
    <dbReference type="NCBI Taxonomy" id="3662"/>
    <lineage>
        <taxon>Eukaryota</taxon>
        <taxon>Viridiplantae</taxon>
        <taxon>Streptophyta</taxon>
        <taxon>Embryophyta</taxon>
        <taxon>Tracheophyta</taxon>
        <taxon>Spermatophyta</taxon>
        <taxon>Magnoliopsida</taxon>
        <taxon>eudicotyledons</taxon>
        <taxon>Gunneridae</taxon>
        <taxon>Pentapetalae</taxon>
        <taxon>rosids</taxon>
        <taxon>fabids</taxon>
        <taxon>Cucurbitales</taxon>
        <taxon>Cucurbitaceae</taxon>
        <taxon>Cucurbiteae</taxon>
        <taxon>Cucurbita</taxon>
    </lineage>
</organism>
<dbReference type="KEGG" id="cmos:111431481"/>
<proteinExistence type="predicted"/>
<name>A0A6J1E7D7_CUCMO</name>
<gene>
    <name evidence="2" type="primary">LOC111431481</name>
</gene>
<dbReference type="Proteomes" id="UP000504609">
    <property type="component" value="Unplaced"/>
</dbReference>
<accession>A0A6J1E7D7</accession>
<dbReference type="AlphaFoldDB" id="A0A6J1E7D7"/>
<dbReference type="GeneID" id="111431481"/>
<reference evidence="2" key="1">
    <citation type="submission" date="2025-08" db="UniProtKB">
        <authorList>
            <consortium name="RefSeq"/>
        </authorList>
    </citation>
    <scope>IDENTIFICATION</scope>
    <source>
        <tissue evidence="2">Young leaves</tissue>
    </source>
</reference>